<protein>
    <recommendedName>
        <fullName evidence="4">Membrane protein YczE</fullName>
    </recommendedName>
</protein>
<name>A0A1I3PV36_9BACL</name>
<keyword evidence="1" id="KW-0472">Membrane</keyword>
<feature type="transmembrane region" description="Helical" evidence="1">
    <location>
        <begin position="144"/>
        <end position="164"/>
    </location>
</feature>
<feature type="transmembrane region" description="Helical" evidence="1">
    <location>
        <begin position="7"/>
        <end position="26"/>
    </location>
</feature>
<evidence type="ECO:0008006" key="4">
    <source>
        <dbReference type="Google" id="ProtNLM"/>
    </source>
</evidence>
<feature type="transmembrane region" description="Helical" evidence="1">
    <location>
        <begin position="107"/>
        <end position="124"/>
    </location>
</feature>
<keyword evidence="1" id="KW-0812">Transmembrane</keyword>
<dbReference type="PANTHER" id="PTHR40078">
    <property type="entry name" value="INTEGRAL MEMBRANE PROTEIN-RELATED"/>
    <property type="match status" value="1"/>
</dbReference>
<dbReference type="AlphaFoldDB" id="A0A1I3PV36"/>
<feature type="transmembrane region" description="Helical" evidence="1">
    <location>
        <begin position="75"/>
        <end position="95"/>
    </location>
</feature>
<dbReference type="PANTHER" id="PTHR40078:SF1">
    <property type="entry name" value="INTEGRAL MEMBRANE PROTEIN"/>
    <property type="match status" value="1"/>
</dbReference>
<feature type="transmembrane region" description="Helical" evidence="1">
    <location>
        <begin position="170"/>
        <end position="189"/>
    </location>
</feature>
<sequence>MNKTYARVFAYIVGLIIQSVGLSLIIRSDFGTGPWDGFYVGISNHSGLTVGSWLFVVGILLVFFNSYLIKSKPNFISLITIFIMGLCMDCCLYLLDFEPDQAEMQVLTFWAGLLLTSIGMSLYVQGKFAITPADQLMYALSHRFRLSLMWSKTLTDMGALMLAFLLHGPIGFGTIIYTFLCGPFIQFFIPKFERFFTQKT</sequence>
<evidence type="ECO:0000256" key="1">
    <source>
        <dbReference type="SAM" id="Phobius"/>
    </source>
</evidence>
<feature type="transmembrane region" description="Helical" evidence="1">
    <location>
        <begin position="46"/>
        <end position="68"/>
    </location>
</feature>
<proteinExistence type="predicted"/>
<keyword evidence="1" id="KW-1133">Transmembrane helix</keyword>
<organism evidence="2 3">
    <name type="scientific">Thermoflavimicrobium dichotomicum</name>
    <dbReference type="NCBI Taxonomy" id="46223"/>
    <lineage>
        <taxon>Bacteria</taxon>
        <taxon>Bacillati</taxon>
        <taxon>Bacillota</taxon>
        <taxon>Bacilli</taxon>
        <taxon>Bacillales</taxon>
        <taxon>Thermoactinomycetaceae</taxon>
        <taxon>Thermoflavimicrobium</taxon>
    </lineage>
</organism>
<dbReference type="Pfam" id="PF19700">
    <property type="entry name" value="DUF6198"/>
    <property type="match status" value="1"/>
</dbReference>
<dbReference type="Proteomes" id="UP000199545">
    <property type="component" value="Unassembled WGS sequence"/>
</dbReference>
<gene>
    <name evidence="2" type="ORF">SAMN05421852_106129</name>
</gene>
<reference evidence="2 3" key="1">
    <citation type="submission" date="2016-10" db="EMBL/GenBank/DDBJ databases">
        <authorList>
            <person name="de Groot N.N."/>
        </authorList>
    </citation>
    <scope>NUCLEOTIDE SEQUENCE [LARGE SCALE GENOMIC DNA]</scope>
    <source>
        <strain evidence="2 3">DSM 44778</strain>
    </source>
</reference>
<dbReference type="InterPro" id="IPR038750">
    <property type="entry name" value="YczE/YyaS-like"/>
</dbReference>
<evidence type="ECO:0000313" key="2">
    <source>
        <dbReference type="EMBL" id="SFJ25280.1"/>
    </source>
</evidence>
<keyword evidence="3" id="KW-1185">Reference proteome</keyword>
<evidence type="ECO:0000313" key="3">
    <source>
        <dbReference type="Proteomes" id="UP000199545"/>
    </source>
</evidence>
<accession>A0A1I3PV36</accession>
<dbReference type="EMBL" id="FORR01000006">
    <property type="protein sequence ID" value="SFJ25280.1"/>
    <property type="molecule type" value="Genomic_DNA"/>
</dbReference>